<evidence type="ECO:0000256" key="1">
    <source>
        <dbReference type="SAM" id="Phobius"/>
    </source>
</evidence>
<dbReference type="InParanoid" id="F4WXL1"/>
<accession>F4WXL1</accession>
<evidence type="ECO:0000313" key="3">
    <source>
        <dbReference type="Proteomes" id="UP000007755"/>
    </source>
</evidence>
<feature type="transmembrane region" description="Helical" evidence="1">
    <location>
        <begin position="29"/>
        <end position="51"/>
    </location>
</feature>
<keyword evidence="3" id="KW-1185">Reference proteome</keyword>
<proteinExistence type="predicted"/>
<dbReference type="EMBL" id="GL888425">
    <property type="protein sequence ID" value="EGI61081.1"/>
    <property type="molecule type" value="Genomic_DNA"/>
</dbReference>
<keyword evidence="1" id="KW-1133">Transmembrane helix</keyword>
<organism evidence="3">
    <name type="scientific">Acromyrmex echinatior</name>
    <name type="common">Panamanian leafcutter ant</name>
    <name type="synonym">Acromyrmex octospinosus echinatior</name>
    <dbReference type="NCBI Taxonomy" id="103372"/>
    <lineage>
        <taxon>Eukaryota</taxon>
        <taxon>Metazoa</taxon>
        <taxon>Ecdysozoa</taxon>
        <taxon>Arthropoda</taxon>
        <taxon>Hexapoda</taxon>
        <taxon>Insecta</taxon>
        <taxon>Pterygota</taxon>
        <taxon>Neoptera</taxon>
        <taxon>Endopterygota</taxon>
        <taxon>Hymenoptera</taxon>
        <taxon>Apocrita</taxon>
        <taxon>Aculeata</taxon>
        <taxon>Formicoidea</taxon>
        <taxon>Formicidae</taxon>
        <taxon>Myrmicinae</taxon>
        <taxon>Acromyrmex</taxon>
    </lineage>
</organism>
<name>F4WXL1_ACREC</name>
<dbReference type="AlphaFoldDB" id="F4WXL1"/>
<evidence type="ECO:0000313" key="2">
    <source>
        <dbReference type="EMBL" id="EGI61081.1"/>
    </source>
</evidence>
<sequence length="185" mass="19954">MKLVYQYNRRKEVHGVLVRNPKCMTRLRGGLAIASMLTLLAAATSGILSPLTNLYRLATPSEKDDGAGIAACFSGAIRCAVQFFSGWRVICMTAGPAAPTAVCRPCLTFHEPRRCLTSSTSDSSAICRIFCRFLKSQVSGLTPEAESWKCTCALLCTGWVHRRASGVRRQSGSLSGLSCPTTSRS</sequence>
<reference evidence="2" key="1">
    <citation type="submission" date="2011-02" db="EMBL/GenBank/DDBJ databases">
        <title>The genome of the leaf-cutting ant Acromyrmex echinatior suggests key adaptations to social evolution and fungus farming.</title>
        <authorList>
            <person name="Nygaard S."/>
            <person name="Zhang G."/>
        </authorList>
    </citation>
    <scope>NUCLEOTIDE SEQUENCE</scope>
</reference>
<protein>
    <submittedName>
        <fullName evidence="2">Uncharacterized protein</fullName>
    </submittedName>
</protein>
<keyword evidence="1" id="KW-0812">Transmembrane</keyword>
<gene>
    <name evidence="2" type="ORF">G5I_10696</name>
</gene>
<dbReference type="Proteomes" id="UP000007755">
    <property type="component" value="Unassembled WGS sequence"/>
</dbReference>
<keyword evidence="1" id="KW-0472">Membrane</keyword>